<evidence type="ECO:0000256" key="4">
    <source>
        <dbReference type="SAM" id="MobiDB-lite"/>
    </source>
</evidence>
<dbReference type="Pfam" id="PF08669">
    <property type="entry name" value="GCV_T_C"/>
    <property type="match status" value="1"/>
</dbReference>
<dbReference type="OrthoDB" id="5287468at2"/>
<dbReference type="STRING" id="406100.SAMN04488052_102360"/>
<dbReference type="Gene3D" id="1.10.10.1100">
    <property type="entry name" value="BFD-like [2Fe-2S]-binding domain"/>
    <property type="match status" value="1"/>
</dbReference>
<dbReference type="AlphaFoldDB" id="A0A1H8RZU7"/>
<dbReference type="SUPFAM" id="SSF101790">
    <property type="entry name" value="Aminomethyltransferase beta-barrel domain"/>
    <property type="match status" value="1"/>
</dbReference>
<dbReference type="InterPro" id="IPR041117">
    <property type="entry name" value="SoxA_A3"/>
</dbReference>
<dbReference type="PRINTS" id="PR00469">
    <property type="entry name" value="PNDRDTASEII"/>
</dbReference>
<dbReference type="EMBL" id="FOEG01000002">
    <property type="protein sequence ID" value="SEO71724.1"/>
    <property type="molecule type" value="Genomic_DNA"/>
</dbReference>
<accession>A0A1H8RZU7</accession>
<evidence type="ECO:0000256" key="3">
    <source>
        <dbReference type="ARBA" id="ARBA00023002"/>
    </source>
</evidence>
<dbReference type="InterPro" id="IPR027266">
    <property type="entry name" value="TrmE/GcvT-like"/>
</dbReference>
<dbReference type="InterPro" id="IPR006222">
    <property type="entry name" value="GCVT_N"/>
</dbReference>
<dbReference type="PANTHER" id="PTHR43757">
    <property type="entry name" value="AMINOMETHYLTRANSFERASE"/>
    <property type="match status" value="1"/>
</dbReference>
<feature type="domain" description="SoxA A3" evidence="8">
    <location>
        <begin position="492"/>
        <end position="576"/>
    </location>
</feature>
<dbReference type="SUPFAM" id="SSF103025">
    <property type="entry name" value="Folate-binding domain"/>
    <property type="match status" value="1"/>
</dbReference>
<feature type="domain" description="FAD/NAD(P)-binding" evidence="6">
    <location>
        <begin position="167"/>
        <end position="413"/>
    </location>
</feature>
<keyword evidence="2" id="KW-0032">Aminotransferase</keyword>
<dbReference type="Pfam" id="PF13510">
    <property type="entry name" value="Fer2_4"/>
    <property type="match status" value="1"/>
</dbReference>
<evidence type="ECO:0000259" key="6">
    <source>
        <dbReference type="Pfam" id="PF07992"/>
    </source>
</evidence>
<gene>
    <name evidence="9" type="ORF">SAMN04488052_102360</name>
</gene>
<dbReference type="InterPro" id="IPR028896">
    <property type="entry name" value="GcvT/YgfZ/DmdA"/>
</dbReference>
<dbReference type="InterPro" id="IPR036188">
    <property type="entry name" value="FAD/NAD-bd_sf"/>
</dbReference>
<evidence type="ECO:0000256" key="1">
    <source>
        <dbReference type="ARBA" id="ARBA00008609"/>
    </source>
</evidence>
<protein>
    <submittedName>
        <fullName evidence="9">N-methylglutamate dehydrogenase subunit C</fullName>
    </submittedName>
</protein>
<dbReference type="RefSeq" id="WP_091641111.1">
    <property type="nucleotide sequence ID" value="NZ_FOEG01000002.1"/>
</dbReference>
<dbReference type="Gene3D" id="3.50.50.60">
    <property type="entry name" value="FAD/NAD(P)-binding domain"/>
    <property type="match status" value="1"/>
</dbReference>
<name>A0A1H8RZU7_9GAMM</name>
<feature type="domain" description="GCVT N-terminal" evidence="5">
    <location>
        <begin position="588"/>
        <end position="852"/>
    </location>
</feature>
<dbReference type="Gene3D" id="3.10.20.440">
    <property type="entry name" value="2Fe-2S iron-sulphur cluster binding domain, sarcosine oxidase, alpha subunit, N-terminal domain"/>
    <property type="match status" value="1"/>
</dbReference>
<keyword evidence="2" id="KW-0808">Transferase</keyword>
<dbReference type="Pfam" id="PF01571">
    <property type="entry name" value="GCV_T"/>
    <property type="match status" value="1"/>
</dbReference>
<evidence type="ECO:0000313" key="9">
    <source>
        <dbReference type="EMBL" id="SEO71724.1"/>
    </source>
</evidence>
<sequence length="967" mass="104484">MPFRCSEPGPREWIDRLRTLSFTFEGRSYSAHPGDTITSALLANGVTLLGRSFKYHRPRGAVSLANHDVNALFATAEDTNVRGDVTPVTDGMVVNPVNVRGSLAKDADRHMDRFGRFLPVGFYYKAFHRPRALFPFWERIIRRRAGLGRVDTAWTPRRRPKRYGYCDVLVIGAGPAGLRAALNAADAGFEVLLADENPCMGGSLDYQWLGDAIADTQRDDLIARVLGHPGVTVHTGTVALGCYTDQWIPLATPDGIIKVRARGVVLATGALEQPAVFHNNDLPGVMLASGAQRLLHRFGVVPCERAVVQAANREGLVAAEQMAAAGVTVAAVVTHGPGVTEADASRLTDAGIPVYRGWTVYAAQGADAVTAATIAPLDDAGNCQADAGETLPCDGVLMSVGWAPAGHLLYQSGGTFRYDDTLTMPVPADWPATVVPAGRVNGAFTLGQQLADAEDAVRRLTAALRGEPVPPVVPQRDSEAHGSQWPIVPHPKGRNFVDFDEDLQLKDLEQAAREGFDNIELLKRFSTVGMGPSQGKHANLNAIRILARFRGQGIDATGTTTARPMYHPVRLEDLAGRRMRPERETPVQDWHRDRGATFMEAGEWRRPAYYGADAASAIADEVTMVRHGVGLIDVSTLGKLEVFGPDAATLLDGAYTMRKGNIRVGLTRYALMVDDAGIIVDDGVAGRLADDHFYVSATSGHAEATYQTLTRKALEWGLDVHVVNRTGQLGALNVVGPMSRRVLEPLTDMDLGEASLPRLGICDTRVCGHWARLVRVGFVGELGYEIHATPAALATIWHALLDAGAAHGIRPFGVEAQRVLRLEKGHIIVGQDTDGLTNPFEAAMPWAVHLKKPFFVGRPALAHLKGQEQRRLVRFVLPPDHDGPLPRECHLVIRDGDIAGRVTSIARSPTRGQPIGLAMVDRALADSDEPLIIRADDGVLVRGAMIAETFYDPDGVRQDADNPEASP</sequence>
<dbReference type="PRINTS" id="PR00368">
    <property type="entry name" value="FADPNR"/>
</dbReference>
<dbReference type="Pfam" id="PF07992">
    <property type="entry name" value="Pyr_redox_2"/>
    <property type="match status" value="1"/>
</dbReference>
<keyword evidence="3" id="KW-0560">Oxidoreductase</keyword>
<organism evidence="9 10">
    <name type="scientific">Aquisalimonas asiatica</name>
    <dbReference type="NCBI Taxonomy" id="406100"/>
    <lineage>
        <taxon>Bacteria</taxon>
        <taxon>Pseudomonadati</taxon>
        <taxon>Pseudomonadota</taxon>
        <taxon>Gammaproteobacteria</taxon>
        <taxon>Chromatiales</taxon>
        <taxon>Ectothiorhodospiraceae</taxon>
        <taxon>Aquisalimonas</taxon>
    </lineage>
</organism>
<comment type="similarity">
    <text evidence="1">Belongs to the GcvT family.</text>
</comment>
<evidence type="ECO:0000256" key="2">
    <source>
        <dbReference type="ARBA" id="ARBA00022576"/>
    </source>
</evidence>
<dbReference type="InterPro" id="IPR013977">
    <property type="entry name" value="GcvT_C"/>
</dbReference>
<dbReference type="SUPFAM" id="SSF51905">
    <property type="entry name" value="FAD/NAD(P)-binding domain"/>
    <property type="match status" value="1"/>
</dbReference>
<reference evidence="9 10" key="1">
    <citation type="submission" date="2016-10" db="EMBL/GenBank/DDBJ databases">
        <authorList>
            <person name="de Groot N.N."/>
        </authorList>
    </citation>
    <scope>NUCLEOTIDE SEQUENCE [LARGE SCALE GENOMIC DNA]</scope>
    <source>
        <strain evidence="9 10">CGMCC 1.6291</strain>
    </source>
</reference>
<dbReference type="Proteomes" id="UP000199657">
    <property type="component" value="Unassembled WGS sequence"/>
</dbReference>
<feature type="region of interest" description="Disordered" evidence="4">
    <location>
        <begin position="468"/>
        <end position="487"/>
    </location>
</feature>
<dbReference type="GO" id="GO:0008483">
    <property type="term" value="F:transaminase activity"/>
    <property type="evidence" value="ECO:0007669"/>
    <property type="project" value="UniProtKB-KW"/>
</dbReference>
<evidence type="ECO:0000313" key="10">
    <source>
        <dbReference type="Proteomes" id="UP000199657"/>
    </source>
</evidence>
<proteinExistence type="inferred from homology"/>
<evidence type="ECO:0000259" key="8">
    <source>
        <dbReference type="Pfam" id="PF17806"/>
    </source>
</evidence>
<dbReference type="GO" id="GO:0016491">
    <property type="term" value="F:oxidoreductase activity"/>
    <property type="evidence" value="ECO:0007669"/>
    <property type="project" value="UniProtKB-KW"/>
</dbReference>
<dbReference type="Pfam" id="PF17806">
    <property type="entry name" value="SO_alpha_A3"/>
    <property type="match status" value="1"/>
</dbReference>
<dbReference type="Gene3D" id="3.30.1360.120">
    <property type="entry name" value="Probable tRNA modification gtpase trme, domain 1"/>
    <property type="match status" value="1"/>
</dbReference>
<feature type="domain" description="Aminomethyltransferase C-terminal" evidence="7">
    <location>
        <begin position="870"/>
        <end position="952"/>
    </location>
</feature>
<dbReference type="InterPro" id="IPR029043">
    <property type="entry name" value="GcvT/YgfZ_C"/>
</dbReference>
<keyword evidence="10" id="KW-1185">Reference proteome</keyword>
<evidence type="ECO:0000259" key="7">
    <source>
        <dbReference type="Pfam" id="PF08669"/>
    </source>
</evidence>
<evidence type="ECO:0000259" key="5">
    <source>
        <dbReference type="Pfam" id="PF01571"/>
    </source>
</evidence>
<dbReference type="InterPro" id="IPR042204">
    <property type="entry name" value="2Fe-2S-bd_N"/>
</dbReference>
<dbReference type="InterPro" id="IPR023753">
    <property type="entry name" value="FAD/NAD-binding_dom"/>
</dbReference>
<dbReference type="PANTHER" id="PTHR43757:SF2">
    <property type="entry name" value="AMINOMETHYLTRANSFERASE, MITOCHONDRIAL"/>
    <property type="match status" value="1"/>
</dbReference>
<dbReference type="InterPro" id="IPR041854">
    <property type="entry name" value="BFD-like_2Fe2S-bd_dom_sf"/>
</dbReference>